<protein>
    <submittedName>
        <fullName evidence="2">Uncharacterized protein</fullName>
    </submittedName>
</protein>
<proteinExistence type="predicted"/>
<dbReference type="Proteomes" id="UP001381174">
    <property type="component" value="Unassembled WGS sequence"/>
</dbReference>
<dbReference type="RefSeq" id="WP_336808482.1">
    <property type="nucleotide sequence ID" value="NZ_JBBBNY010000012.1"/>
</dbReference>
<evidence type="ECO:0000313" key="3">
    <source>
        <dbReference type="Proteomes" id="UP001381174"/>
    </source>
</evidence>
<reference evidence="2 3" key="1">
    <citation type="journal article" date="2014" name="Int. J. Syst. Evol. Microbiol.">
        <title>Fulvimonas yonginensis sp. nov., isolated from greenhouse soil, and emended description of the genus Fulvimonas.</title>
        <authorList>
            <person name="Ahn J.H."/>
            <person name="Kim S.J."/>
            <person name="Weon H.Y."/>
            <person name="Hong S.B."/>
            <person name="Seok S.J."/>
            <person name="Kwon S.W."/>
        </authorList>
    </citation>
    <scope>NUCLEOTIDE SEQUENCE [LARGE SCALE GENOMIC DNA]</scope>
    <source>
        <strain evidence="2 3">KACC 16952</strain>
    </source>
</reference>
<feature type="signal peptide" evidence="1">
    <location>
        <begin position="1"/>
        <end position="20"/>
    </location>
</feature>
<dbReference type="EMBL" id="JBBBNY010000012">
    <property type="protein sequence ID" value="MEI7037843.1"/>
    <property type="molecule type" value="Genomic_DNA"/>
</dbReference>
<keyword evidence="1" id="KW-0732">Signal</keyword>
<keyword evidence="3" id="KW-1185">Reference proteome</keyword>
<sequence>MNRSSLWVMALVSVVPVALAQQQPQRDTTQQSMRNIQELHQREARNMQSDLERGDHQAWLNSMKNLTRLRARLAEAWQSMGMSPQGAQVVANAYDPDRSNGYRQPLHGKSDQEVADMMRAALAAKDYQKADQLLIDYQREKLRLSESAPQGDRP</sequence>
<gene>
    <name evidence="2" type="ORF">WAT24_13825</name>
</gene>
<comment type="caution">
    <text evidence="2">The sequence shown here is derived from an EMBL/GenBank/DDBJ whole genome shotgun (WGS) entry which is preliminary data.</text>
</comment>
<name>A0ABU8JE41_9GAMM</name>
<feature type="chain" id="PRO_5046512882" evidence="1">
    <location>
        <begin position="21"/>
        <end position="154"/>
    </location>
</feature>
<evidence type="ECO:0000256" key="1">
    <source>
        <dbReference type="SAM" id="SignalP"/>
    </source>
</evidence>
<organism evidence="2 3">
    <name type="scientific">Fulvimonas yonginensis</name>
    <dbReference type="NCBI Taxonomy" id="1495200"/>
    <lineage>
        <taxon>Bacteria</taxon>
        <taxon>Pseudomonadati</taxon>
        <taxon>Pseudomonadota</taxon>
        <taxon>Gammaproteobacteria</taxon>
        <taxon>Lysobacterales</taxon>
        <taxon>Rhodanobacteraceae</taxon>
        <taxon>Fulvimonas</taxon>
    </lineage>
</organism>
<evidence type="ECO:0000313" key="2">
    <source>
        <dbReference type="EMBL" id="MEI7037843.1"/>
    </source>
</evidence>
<accession>A0ABU8JE41</accession>